<dbReference type="Proteomes" id="UP001208570">
    <property type="component" value="Unassembled WGS sequence"/>
</dbReference>
<dbReference type="Pfam" id="PF13903">
    <property type="entry name" value="Claudin_2"/>
    <property type="match status" value="1"/>
</dbReference>
<evidence type="ECO:0000256" key="5">
    <source>
        <dbReference type="SAM" id="Phobius"/>
    </source>
</evidence>
<feature type="transmembrane region" description="Helical" evidence="5">
    <location>
        <begin position="74"/>
        <end position="96"/>
    </location>
</feature>
<reference evidence="6" key="1">
    <citation type="journal article" date="2023" name="Mol. Biol. Evol.">
        <title>Third-Generation Sequencing Reveals the Adaptive Role of the Epigenome in Three Deep-Sea Polychaetes.</title>
        <authorList>
            <person name="Perez M."/>
            <person name="Aroh O."/>
            <person name="Sun Y."/>
            <person name="Lan Y."/>
            <person name="Juniper S.K."/>
            <person name="Young C.R."/>
            <person name="Angers B."/>
            <person name="Qian P.Y."/>
        </authorList>
    </citation>
    <scope>NUCLEOTIDE SEQUENCE</scope>
    <source>
        <strain evidence="6">P08H-3</strain>
    </source>
</reference>
<evidence type="ECO:0000256" key="1">
    <source>
        <dbReference type="ARBA" id="ARBA00004141"/>
    </source>
</evidence>
<protein>
    <submittedName>
        <fullName evidence="6">Uncharacterized protein</fullName>
    </submittedName>
</protein>
<evidence type="ECO:0000256" key="3">
    <source>
        <dbReference type="ARBA" id="ARBA00022989"/>
    </source>
</evidence>
<proteinExistence type="predicted"/>
<evidence type="ECO:0000256" key="4">
    <source>
        <dbReference type="ARBA" id="ARBA00023136"/>
    </source>
</evidence>
<organism evidence="6 7">
    <name type="scientific">Paralvinella palmiformis</name>
    <dbReference type="NCBI Taxonomy" id="53620"/>
    <lineage>
        <taxon>Eukaryota</taxon>
        <taxon>Metazoa</taxon>
        <taxon>Spiralia</taxon>
        <taxon>Lophotrochozoa</taxon>
        <taxon>Annelida</taxon>
        <taxon>Polychaeta</taxon>
        <taxon>Sedentaria</taxon>
        <taxon>Canalipalpata</taxon>
        <taxon>Terebellida</taxon>
        <taxon>Terebelliformia</taxon>
        <taxon>Alvinellidae</taxon>
        <taxon>Paralvinella</taxon>
    </lineage>
</organism>
<name>A0AAD9K919_9ANNE</name>
<comment type="caution">
    <text evidence="6">The sequence shown here is derived from an EMBL/GenBank/DDBJ whole genome shotgun (WGS) entry which is preliminary data.</text>
</comment>
<evidence type="ECO:0000256" key="2">
    <source>
        <dbReference type="ARBA" id="ARBA00022692"/>
    </source>
</evidence>
<keyword evidence="4 5" id="KW-0472">Membrane</keyword>
<evidence type="ECO:0000313" key="7">
    <source>
        <dbReference type="Proteomes" id="UP001208570"/>
    </source>
</evidence>
<accession>A0AAD9K919</accession>
<dbReference type="Gene3D" id="1.20.140.150">
    <property type="match status" value="1"/>
</dbReference>
<dbReference type="AlphaFoldDB" id="A0AAD9K919"/>
<keyword evidence="7" id="KW-1185">Reference proteome</keyword>
<sequence>MPVIIGTGSFLLFMSLTMNVVSLLVPYWYVVKSTGSLDKNYGLWGSCTCGWYYTSLGSAIDDNKIEDWFKSAQVLYALAVFLIVVSSTMVFIAACLRDNIYSKVAKAAGSLMIIAGVLGSIAIIVFGTKGSSDFGLSVSGNYRFDWGLWIGVAGIFFNIICAIFFLVQGFRR</sequence>
<comment type="subcellular location">
    <subcellularLocation>
        <location evidence="1">Membrane</location>
        <topology evidence="1">Multi-pass membrane protein</topology>
    </subcellularLocation>
</comment>
<feature type="transmembrane region" description="Helical" evidence="5">
    <location>
        <begin position="146"/>
        <end position="167"/>
    </location>
</feature>
<dbReference type="PANTHER" id="PTHR21284:SF12">
    <property type="entry name" value="EG:80H7.2 PROTEIN"/>
    <property type="match status" value="1"/>
</dbReference>
<dbReference type="GO" id="GO:0016020">
    <property type="term" value="C:membrane"/>
    <property type="evidence" value="ECO:0007669"/>
    <property type="project" value="UniProtKB-SubCell"/>
</dbReference>
<dbReference type="InterPro" id="IPR004031">
    <property type="entry name" value="PMP22/EMP/MP20/Claudin"/>
</dbReference>
<dbReference type="PANTHER" id="PTHR21284">
    <property type="entry name" value="EG:80H7.2 PROTEIN"/>
    <property type="match status" value="1"/>
</dbReference>
<feature type="transmembrane region" description="Helical" evidence="5">
    <location>
        <begin position="12"/>
        <end position="30"/>
    </location>
</feature>
<keyword evidence="3 5" id="KW-1133">Transmembrane helix</keyword>
<evidence type="ECO:0000313" key="6">
    <source>
        <dbReference type="EMBL" id="KAK2166243.1"/>
    </source>
</evidence>
<gene>
    <name evidence="6" type="ORF">LSH36_40g04000</name>
</gene>
<dbReference type="EMBL" id="JAODUP010000040">
    <property type="protein sequence ID" value="KAK2166243.1"/>
    <property type="molecule type" value="Genomic_DNA"/>
</dbReference>
<feature type="transmembrane region" description="Helical" evidence="5">
    <location>
        <begin position="108"/>
        <end position="126"/>
    </location>
</feature>
<keyword evidence="2 5" id="KW-0812">Transmembrane</keyword>